<keyword evidence="4" id="KW-0238">DNA-binding</keyword>
<feature type="compositionally biased region" description="Low complexity" evidence="7">
    <location>
        <begin position="146"/>
        <end position="158"/>
    </location>
</feature>
<dbReference type="InterPro" id="IPR050987">
    <property type="entry name" value="AtrR-like"/>
</dbReference>
<dbReference type="CDD" id="cd00067">
    <property type="entry name" value="GAL4"/>
    <property type="match status" value="1"/>
</dbReference>
<evidence type="ECO:0000256" key="5">
    <source>
        <dbReference type="ARBA" id="ARBA00023163"/>
    </source>
</evidence>
<dbReference type="InterPro" id="IPR036864">
    <property type="entry name" value="Zn2-C6_fun-type_DNA-bd_sf"/>
</dbReference>
<keyword evidence="10" id="KW-1185">Reference proteome</keyword>
<feature type="region of interest" description="Disordered" evidence="7">
    <location>
        <begin position="136"/>
        <end position="158"/>
    </location>
</feature>
<dbReference type="SUPFAM" id="SSF57701">
    <property type="entry name" value="Zn2/Cys6 DNA-binding domain"/>
    <property type="match status" value="1"/>
</dbReference>
<gene>
    <name evidence="9" type="ORF">PISL3812_01526</name>
</gene>
<evidence type="ECO:0000256" key="2">
    <source>
        <dbReference type="ARBA" id="ARBA00022723"/>
    </source>
</evidence>
<dbReference type="PROSITE" id="PS00463">
    <property type="entry name" value="ZN2_CY6_FUNGAL_1"/>
    <property type="match status" value="1"/>
</dbReference>
<name>A0A0U1LMD4_TALIS</name>
<reference evidence="9 10" key="1">
    <citation type="submission" date="2015-04" db="EMBL/GenBank/DDBJ databases">
        <authorList>
            <person name="Syromyatnikov M.Y."/>
            <person name="Popov V.N."/>
        </authorList>
    </citation>
    <scope>NUCLEOTIDE SEQUENCE [LARGE SCALE GENOMIC DNA]</scope>
    <source>
        <strain evidence="9">WF-38-12</strain>
    </source>
</reference>
<feature type="domain" description="Zn(2)-C6 fungal-type" evidence="8">
    <location>
        <begin position="12"/>
        <end position="46"/>
    </location>
</feature>
<evidence type="ECO:0000256" key="4">
    <source>
        <dbReference type="ARBA" id="ARBA00023125"/>
    </source>
</evidence>
<dbReference type="PANTHER" id="PTHR46910">
    <property type="entry name" value="TRANSCRIPTION FACTOR PDR1"/>
    <property type="match status" value="1"/>
</dbReference>
<dbReference type="Proteomes" id="UP000054383">
    <property type="component" value="Unassembled WGS sequence"/>
</dbReference>
<dbReference type="STRING" id="28573.A0A0U1LMD4"/>
<evidence type="ECO:0000313" key="10">
    <source>
        <dbReference type="Proteomes" id="UP000054383"/>
    </source>
</evidence>
<dbReference type="EMBL" id="CVMT01000001">
    <property type="protein sequence ID" value="CRG84209.1"/>
    <property type="molecule type" value="Genomic_DNA"/>
</dbReference>
<feature type="compositionally biased region" description="Polar residues" evidence="7">
    <location>
        <begin position="65"/>
        <end position="75"/>
    </location>
</feature>
<keyword evidence="3" id="KW-0805">Transcription regulation</keyword>
<dbReference type="Pfam" id="PF00172">
    <property type="entry name" value="Zn_clus"/>
    <property type="match status" value="1"/>
</dbReference>
<dbReference type="InterPro" id="IPR001138">
    <property type="entry name" value="Zn2Cys6_DnaBD"/>
</dbReference>
<dbReference type="PROSITE" id="PS50048">
    <property type="entry name" value="ZN2_CY6_FUNGAL_2"/>
    <property type="match status" value="1"/>
</dbReference>
<keyword evidence="6" id="KW-0539">Nucleus</keyword>
<keyword evidence="2" id="KW-0479">Metal-binding</keyword>
<dbReference type="Gene3D" id="4.10.240.10">
    <property type="entry name" value="Zn(2)-C6 fungal-type DNA-binding domain"/>
    <property type="match status" value="1"/>
</dbReference>
<dbReference type="GO" id="GO:0008270">
    <property type="term" value="F:zinc ion binding"/>
    <property type="evidence" value="ECO:0007669"/>
    <property type="project" value="InterPro"/>
</dbReference>
<protein>
    <recommendedName>
        <fullName evidence="8">Zn(2)-C6 fungal-type domain-containing protein</fullName>
    </recommendedName>
</protein>
<dbReference type="GO" id="GO:0000981">
    <property type="term" value="F:DNA-binding transcription factor activity, RNA polymerase II-specific"/>
    <property type="evidence" value="ECO:0007669"/>
    <property type="project" value="InterPro"/>
</dbReference>
<organism evidence="9 10">
    <name type="scientific">Talaromyces islandicus</name>
    <name type="common">Penicillium islandicum</name>
    <dbReference type="NCBI Taxonomy" id="28573"/>
    <lineage>
        <taxon>Eukaryota</taxon>
        <taxon>Fungi</taxon>
        <taxon>Dikarya</taxon>
        <taxon>Ascomycota</taxon>
        <taxon>Pezizomycotina</taxon>
        <taxon>Eurotiomycetes</taxon>
        <taxon>Eurotiomycetidae</taxon>
        <taxon>Eurotiales</taxon>
        <taxon>Trichocomaceae</taxon>
        <taxon>Talaromyces</taxon>
        <taxon>Talaromyces sect. Islandici</taxon>
    </lineage>
</organism>
<dbReference type="PANTHER" id="PTHR46910:SF3">
    <property type="entry name" value="HALOTOLERANCE PROTEIN 9-RELATED"/>
    <property type="match status" value="1"/>
</dbReference>
<evidence type="ECO:0000256" key="1">
    <source>
        <dbReference type="ARBA" id="ARBA00004123"/>
    </source>
</evidence>
<feature type="region of interest" description="Disordered" evidence="7">
    <location>
        <begin position="47"/>
        <end position="100"/>
    </location>
</feature>
<evidence type="ECO:0000313" key="9">
    <source>
        <dbReference type="EMBL" id="CRG84209.1"/>
    </source>
</evidence>
<evidence type="ECO:0000256" key="7">
    <source>
        <dbReference type="SAM" id="MobiDB-lite"/>
    </source>
</evidence>
<dbReference type="GO" id="GO:0003677">
    <property type="term" value="F:DNA binding"/>
    <property type="evidence" value="ECO:0007669"/>
    <property type="project" value="UniProtKB-KW"/>
</dbReference>
<evidence type="ECO:0000256" key="3">
    <source>
        <dbReference type="ARBA" id="ARBA00023015"/>
    </source>
</evidence>
<evidence type="ECO:0000259" key="8">
    <source>
        <dbReference type="PROSITE" id="PS50048"/>
    </source>
</evidence>
<dbReference type="GO" id="GO:0005634">
    <property type="term" value="C:nucleus"/>
    <property type="evidence" value="ECO:0007669"/>
    <property type="project" value="UniProtKB-SubCell"/>
</dbReference>
<comment type="subcellular location">
    <subcellularLocation>
        <location evidence="1">Nucleus</location>
    </subcellularLocation>
</comment>
<keyword evidence="5" id="KW-0804">Transcription</keyword>
<dbReference type="OrthoDB" id="4226284at2759"/>
<dbReference type="SMART" id="SM00066">
    <property type="entry name" value="GAL4"/>
    <property type="match status" value="1"/>
</dbReference>
<accession>A0A0U1LMD4</accession>
<sequence>MLIIDGPPLRLACDRCHKRKQRCTRTGINDNKPCERCREAGSQCVYSPPSRLGRPSNKSKRERQQQLIGNNNWMATGSPPSSTTTSPTPPPPSTHSFSLSASSVSLPTCMPMAAANGQIKTKIRRSHSTMAAASLRFKKPSPPPSVSSQFSDTTLSSSSCNFGSPALHAMDATSGNVSFQHFQFPRSQQQHYHEQAVSGSTVVPSPDHHPGTLFTAPEQQPWDATPQHHNNNMIFGPPTYNDTAILLQQQNQRQQPQTQPLYTVGTWPNLMAAHDPLQLQASQEVPIMAGPDGYSRWKWSGQPVADPQVAMNLGIPVTMTMDGNQPVYYYW</sequence>
<dbReference type="AlphaFoldDB" id="A0A0U1LMD4"/>
<feature type="region of interest" description="Disordered" evidence="7">
    <location>
        <begin position="185"/>
        <end position="204"/>
    </location>
</feature>
<evidence type="ECO:0000256" key="6">
    <source>
        <dbReference type="ARBA" id="ARBA00023242"/>
    </source>
</evidence>
<proteinExistence type="predicted"/>